<proteinExistence type="predicted"/>
<reference evidence="1 2" key="1">
    <citation type="submission" date="2021-03" db="EMBL/GenBank/DDBJ databases">
        <authorList>
            <person name="Shang D.-D."/>
            <person name="Du Z.-J."/>
            <person name="Chen G.-J."/>
        </authorList>
    </citation>
    <scope>NUCLEOTIDE SEQUENCE [LARGE SCALE GENOMIC DNA]</scope>
    <source>
        <strain evidence="1 2">F1192</strain>
    </source>
</reference>
<comment type="caution">
    <text evidence="1">The sequence shown here is derived from an EMBL/GenBank/DDBJ whole genome shotgun (WGS) entry which is preliminary data.</text>
</comment>
<protein>
    <recommendedName>
        <fullName evidence="3">HTH cro/C1-type domain-containing protein</fullName>
    </recommendedName>
</protein>
<evidence type="ECO:0000313" key="2">
    <source>
        <dbReference type="Proteomes" id="UP000664554"/>
    </source>
</evidence>
<accession>A0ABS3NJW3</accession>
<dbReference type="RefSeq" id="WP_207988505.1">
    <property type="nucleotide sequence ID" value="NZ_JAGBKM010000001.1"/>
</dbReference>
<dbReference type="Proteomes" id="UP000664554">
    <property type="component" value="Unassembled WGS sequence"/>
</dbReference>
<sequence>MSAANNNCKCSYCALIAATEVTGDEYAIKREFERIELARSPASIINTNIRLIKAYKKFEQIADTLGVSIEDIINAQTKSPSAGTDGL</sequence>
<organism evidence="1 2">
    <name type="scientific">Psychrobacter coccoides</name>
    <dbReference type="NCBI Taxonomy" id="2818440"/>
    <lineage>
        <taxon>Bacteria</taxon>
        <taxon>Pseudomonadati</taxon>
        <taxon>Pseudomonadota</taxon>
        <taxon>Gammaproteobacteria</taxon>
        <taxon>Moraxellales</taxon>
        <taxon>Moraxellaceae</taxon>
        <taxon>Psychrobacter</taxon>
    </lineage>
</organism>
<evidence type="ECO:0008006" key="3">
    <source>
        <dbReference type="Google" id="ProtNLM"/>
    </source>
</evidence>
<gene>
    <name evidence="1" type="ORF">J3492_00170</name>
</gene>
<name>A0ABS3NJW3_9GAMM</name>
<dbReference type="EMBL" id="JAGBKM010000001">
    <property type="protein sequence ID" value="MBO1529628.1"/>
    <property type="molecule type" value="Genomic_DNA"/>
</dbReference>
<keyword evidence="2" id="KW-1185">Reference proteome</keyword>
<evidence type="ECO:0000313" key="1">
    <source>
        <dbReference type="EMBL" id="MBO1529628.1"/>
    </source>
</evidence>